<accession>A0A431V364</accession>
<dbReference type="Proteomes" id="UP000267400">
    <property type="component" value="Unassembled WGS sequence"/>
</dbReference>
<feature type="transmembrane region" description="Helical" evidence="1">
    <location>
        <begin position="188"/>
        <end position="205"/>
    </location>
</feature>
<gene>
    <name evidence="2" type="ORF">EKG36_09800</name>
</gene>
<dbReference type="AlphaFoldDB" id="A0A431V364"/>
<reference evidence="2 3" key="1">
    <citation type="submission" date="2018-12" db="EMBL/GenBank/DDBJ databases">
        <authorList>
            <person name="Yu L."/>
        </authorList>
    </citation>
    <scope>NUCLEOTIDE SEQUENCE [LARGE SCALE GENOMIC DNA]</scope>
    <source>
        <strain evidence="2 3">11S</strain>
    </source>
</reference>
<evidence type="ECO:0000313" key="2">
    <source>
        <dbReference type="EMBL" id="RTR03842.1"/>
    </source>
</evidence>
<feature type="transmembrane region" description="Helical" evidence="1">
    <location>
        <begin position="107"/>
        <end position="125"/>
    </location>
</feature>
<dbReference type="RefSeq" id="WP_126483551.1">
    <property type="nucleotide sequence ID" value="NZ_RXNS01000008.1"/>
</dbReference>
<feature type="transmembrane region" description="Helical" evidence="1">
    <location>
        <begin position="79"/>
        <end position="95"/>
    </location>
</feature>
<dbReference type="EMBL" id="RXNS01000008">
    <property type="protein sequence ID" value="RTR03842.1"/>
    <property type="molecule type" value="Genomic_DNA"/>
</dbReference>
<keyword evidence="1" id="KW-0472">Membrane</keyword>
<dbReference type="OrthoDB" id="1425700at2"/>
<feature type="transmembrane region" description="Helical" evidence="1">
    <location>
        <begin position="53"/>
        <end position="72"/>
    </location>
</feature>
<evidence type="ECO:0000313" key="3">
    <source>
        <dbReference type="Proteomes" id="UP000267400"/>
    </source>
</evidence>
<feature type="transmembrane region" description="Helical" evidence="1">
    <location>
        <begin position="137"/>
        <end position="156"/>
    </location>
</feature>
<keyword evidence="1" id="KW-0812">Transmembrane</keyword>
<organism evidence="2 3">
    <name type="scientific">Halomonas nitroreducens</name>
    <dbReference type="NCBI Taxonomy" id="447425"/>
    <lineage>
        <taxon>Bacteria</taxon>
        <taxon>Pseudomonadati</taxon>
        <taxon>Pseudomonadota</taxon>
        <taxon>Gammaproteobacteria</taxon>
        <taxon>Oceanospirillales</taxon>
        <taxon>Halomonadaceae</taxon>
        <taxon>Halomonas</taxon>
    </lineage>
</organism>
<comment type="caution">
    <text evidence="2">The sequence shown here is derived from an EMBL/GenBank/DDBJ whole genome shotgun (WGS) entry which is preliminary data.</text>
</comment>
<name>A0A431V364_9GAMM</name>
<feature type="transmembrane region" description="Helical" evidence="1">
    <location>
        <begin position="12"/>
        <end position="33"/>
    </location>
</feature>
<evidence type="ECO:0000256" key="1">
    <source>
        <dbReference type="SAM" id="Phobius"/>
    </source>
</evidence>
<sequence>MPSTSPPDRIGFPALCLRGLAYILLVGALMQGVLHEALGLTGEQFSELGFTELTQSLLLATATALALAVRLLDHRLPHVALLLIGLLGASLIREQDALLDAHVFDGAWQTLVSLLVLPVLFVVIRGRRAFVAELERCAGSFAFGLFAAGFLTTYVFSRLYGRSELWQAILGEHYLRTFKDAAEEVTELFGYTLLVLAMFELLLLVRRWRRLDDASGA</sequence>
<proteinExistence type="predicted"/>
<keyword evidence="3" id="KW-1185">Reference proteome</keyword>
<keyword evidence="1" id="KW-1133">Transmembrane helix</keyword>
<protein>
    <submittedName>
        <fullName evidence="2">Uncharacterized protein</fullName>
    </submittedName>
</protein>